<evidence type="ECO:0000313" key="2">
    <source>
        <dbReference type="EMBL" id="KRZ77031.1"/>
    </source>
</evidence>
<dbReference type="AlphaFoldDB" id="A0A0V1MZ30"/>
<name>A0A0V1MZ30_9BILA</name>
<feature type="region of interest" description="Disordered" evidence="1">
    <location>
        <begin position="82"/>
        <end position="112"/>
    </location>
</feature>
<comment type="caution">
    <text evidence="2">The sequence shown here is derived from an EMBL/GenBank/DDBJ whole genome shotgun (WGS) entry which is preliminary data.</text>
</comment>
<dbReference type="EMBL" id="JYDO01000023">
    <property type="protein sequence ID" value="KRZ77031.1"/>
    <property type="molecule type" value="Genomic_DNA"/>
</dbReference>
<organism evidence="2 3">
    <name type="scientific">Trichinella papuae</name>
    <dbReference type="NCBI Taxonomy" id="268474"/>
    <lineage>
        <taxon>Eukaryota</taxon>
        <taxon>Metazoa</taxon>
        <taxon>Ecdysozoa</taxon>
        <taxon>Nematoda</taxon>
        <taxon>Enoplea</taxon>
        <taxon>Dorylaimia</taxon>
        <taxon>Trichinellida</taxon>
        <taxon>Trichinellidae</taxon>
        <taxon>Trichinella</taxon>
    </lineage>
</organism>
<keyword evidence="3" id="KW-1185">Reference proteome</keyword>
<sequence length="124" mass="13780">MPDDKRREYSHCSNDRRCSRLIAVRVLIQANRYPLGCCTLRATRTRLRPVSPNLDGSSELPMSLADNSTNCHLSSIRKHRRQLRSDWQGAGSPGGAPWGQNSSPPAVPQAEQACSALDRRARLV</sequence>
<dbReference type="Proteomes" id="UP000054843">
    <property type="component" value="Unassembled WGS sequence"/>
</dbReference>
<accession>A0A0V1MZ30</accession>
<protein>
    <submittedName>
        <fullName evidence="2">Uncharacterized protein</fullName>
    </submittedName>
</protein>
<proteinExistence type="predicted"/>
<evidence type="ECO:0000256" key="1">
    <source>
        <dbReference type="SAM" id="MobiDB-lite"/>
    </source>
</evidence>
<gene>
    <name evidence="2" type="ORF">T10_2400</name>
</gene>
<evidence type="ECO:0000313" key="3">
    <source>
        <dbReference type="Proteomes" id="UP000054843"/>
    </source>
</evidence>
<reference evidence="2 3" key="1">
    <citation type="submission" date="2015-01" db="EMBL/GenBank/DDBJ databases">
        <title>Evolution of Trichinella species and genotypes.</title>
        <authorList>
            <person name="Korhonen P.K."/>
            <person name="Edoardo P."/>
            <person name="Giuseppe L.R."/>
            <person name="Gasser R.B."/>
        </authorList>
    </citation>
    <scope>NUCLEOTIDE SEQUENCE [LARGE SCALE GENOMIC DNA]</scope>
    <source>
        <strain evidence="2">ISS1980</strain>
    </source>
</reference>